<protein>
    <submittedName>
        <fullName evidence="11">Diguanylate cyclase/phosphodiesterase with PAS/PAC sensor(S)</fullName>
    </submittedName>
</protein>
<evidence type="ECO:0000256" key="2">
    <source>
        <dbReference type="ARBA" id="ARBA00022475"/>
    </source>
</evidence>
<dbReference type="SMART" id="SM00052">
    <property type="entry name" value="EAL"/>
    <property type="match status" value="1"/>
</dbReference>
<dbReference type="InterPro" id="IPR013767">
    <property type="entry name" value="PAS_fold"/>
</dbReference>
<comment type="subcellular location">
    <subcellularLocation>
        <location evidence="1">Cell membrane</location>
        <topology evidence="1">Multi-pass membrane protein</topology>
    </subcellularLocation>
</comment>
<dbReference type="SMART" id="SM00267">
    <property type="entry name" value="GGDEF"/>
    <property type="match status" value="1"/>
</dbReference>
<dbReference type="GO" id="GO:0005886">
    <property type="term" value="C:plasma membrane"/>
    <property type="evidence" value="ECO:0007669"/>
    <property type="project" value="UniProtKB-SubCell"/>
</dbReference>
<evidence type="ECO:0000256" key="6">
    <source>
        <dbReference type="SAM" id="Coils"/>
    </source>
</evidence>
<reference evidence="11 12" key="1">
    <citation type="journal article" date="2010" name="Stand. Genomic Sci.">
        <title>Non-contiguous finished genome sequence of Aminomonas paucivorans type strain (GLU-3).</title>
        <authorList>
            <person name="Pitluck S."/>
            <person name="Yasawong M."/>
            <person name="Held B."/>
            <person name="Lapidus A."/>
            <person name="Nolan M."/>
            <person name="Copeland A."/>
            <person name="Lucas S."/>
            <person name="Del Rio T.G."/>
            <person name="Tice H."/>
            <person name="Cheng J.F."/>
            <person name="Chertkov O."/>
            <person name="Goodwin L."/>
            <person name="Tapia R."/>
            <person name="Han C."/>
            <person name="Liolios K."/>
            <person name="Ivanova N."/>
            <person name="Mavromatis K."/>
            <person name="Ovchinnikova G."/>
            <person name="Pati A."/>
            <person name="Chen A."/>
            <person name="Palaniappan K."/>
            <person name="Land M."/>
            <person name="Hauser L."/>
            <person name="Chang Y.J."/>
            <person name="Jeffries C.D."/>
            <person name="Pukall R."/>
            <person name="Spring S."/>
            <person name="Rohde M."/>
            <person name="Sikorski J."/>
            <person name="Goker M."/>
            <person name="Woyke T."/>
            <person name="Bristow J."/>
            <person name="Eisen J.A."/>
            <person name="Markowitz V."/>
            <person name="Hugenholtz P."/>
            <person name="Kyrpides N.C."/>
            <person name="Klenk H.P."/>
        </authorList>
    </citation>
    <scope>NUCLEOTIDE SEQUENCE [LARGE SCALE GENOMIC DNA]</scope>
    <source>
        <strain evidence="11 12">DSM 12260</strain>
    </source>
</reference>
<dbReference type="CDD" id="cd01949">
    <property type="entry name" value="GGDEF"/>
    <property type="match status" value="1"/>
</dbReference>
<feature type="coiled-coil region" evidence="6">
    <location>
        <begin position="32"/>
        <end position="59"/>
    </location>
</feature>
<gene>
    <name evidence="11" type="ORF">Apau_0451</name>
</gene>
<dbReference type="PROSITE" id="PS50887">
    <property type="entry name" value="GGDEF"/>
    <property type="match status" value="1"/>
</dbReference>
<dbReference type="RefSeq" id="WP_006300038.1">
    <property type="nucleotide sequence ID" value="NZ_CM001022.1"/>
</dbReference>
<evidence type="ECO:0000259" key="9">
    <source>
        <dbReference type="PROSITE" id="PS50883"/>
    </source>
</evidence>
<dbReference type="InterPro" id="IPR052155">
    <property type="entry name" value="Biofilm_reg_signaling"/>
</dbReference>
<dbReference type="HOGENOM" id="CLU_000445_70_20_0"/>
<dbReference type="NCBIfam" id="TIGR00254">
    <property type="entry name" value="GGDEF"/>
    <property type="match status" value="1"/>
</dbReference>
<evidence type="ECO:0000259" key="10">
    <source>
        <dbReference type="PROSITE" id="PS50887"/>
    </source>
</evidence>
<feature type="domain" description="EAL" evidence="9">
    <location>
        <begin position="693"/>
        <end position="946"/>
    </location>
</feature>
<dbReference type="PaxDb" id="584708-Apau_0451"/>
<sequence>MRERFAFLDRTWFRLALSLGVLFAAFGFFLYILAAEARVNALEERRQDVRRLVEVARASLRPILSRVRDGELSREEGRRLVVRVVRQMIYRDVHGPNYFFLLDYDGTLWVNPYLPQREGTKQADFTYPQGLPLEQELVRIARTRGEGIVRYLYPPPFSSEPQEKVSYVASLPEIRCVLGTGAYVLDLDRALRAHLRGVALTGSFILILGLFISLRILSPLLKSYSVLLEAMRGLARDPQKPPTLSLEGFREGSESWLLLSAFLDMDRRLRETGAQLLQDEERLRILVEEAPDGFLELDGDSRVVRTNRRFCELMGASPEDLLSRPVEELFHPDDLITTPLVYEEVLRGGVVTRERRLLRPWGAPLRVEMRSKLLSDGTVMSLFRDLSEREEAQARLQEQQSLLEALFANAPFELWVRDAKGRMLLQNPLARKGQGNLLGEAVEEHRGLSEETRRLWRETNRKVLAGDVIQREEMEIREGREICLYKVIAPIWREGKVRGILGVSLDVTEEKVQAQQIERMAFYDALTDLPNLRLFNAHLEERLAAVRDGGEGGALLFLDLDDFKLVNDSLGHALGDQFLVEVAARIRTVLGPDRLAARLGGDEFLVLSAPGEGCRDVDILANELLGLFEAPFEQGGVRQFLSATLGVACFPEDGLYPEALLAQADMALHKAKREGKRSFRFYDAALQEEVVKSRELENHLRDALEAGELEVFFQPQVGVSSGRVEALEALARWHSPTLGQISPGRFIPVAERSGLIVPLGALVLREACRFAAGLEAQGLPSLRVAVNVSARQLLQEDFAETTLRVLEETGLAPSLLEVEITETTLMESFDRVSETLRHLREKGVRVALDDFGMGYSSLTYLRRLPLDTLKIDRSFIVDSRREGNRVITRAMVRLGHDLGLEVVAEGVETEEHRAFADEAECDVIQGYWYSRPLPPEEVRAFLSRQGDL</sequence>
<dbReference type="CDD" id="cd01948">
    <property type="entry name" value="EAL"/>
    <property type="match status" value="1"/>
</dbReference>
<evidence type="ECO:0000256" key="1">
    <source>
        <dbReference type="ARBA" id="ARBA00004651"/>
    </source>
</evidence>
<dbReference type="STRING" id="584708.Apau_0451"/>
<dbReference type="GO" id="GO:0006355">
    <property type="term" value="P:regulation of DNA-templated transcription"/>
    <property type="evidence" value="ECO:0007669"/>
    <property type="project" value="InterPro"/>
</dbReference>
<feature type="transmembrane region" description="Helical" evidence="7">
    <location>
        <begin position="12"/>
        <end position="35"/>
    </location>
</feature>
<dbReference type="InterPro" id="IPR000160">
    <property type="entry name" value="GGDEF_dom"/>
</dbReference>
<feature type="domain" description="GGDEF" evidence="10">
    <location>
        <begin position="551"/>
        <end position="684"/>
    </location>
</feature>
<dbReference type="SMART" id="SM00091">
    <property type="entry name" value="PAS"/>
    <property type="match status" value="1"/>
</dbReference>
<feature type="domain" description="PAS" evidence="8">
    <location>
        <begin position="279"/>
        <end position="349"/>
    </location>
</feature>
<dbReference type="Pfam" id="PF00990">
    <property type="entry name" value="GGDEF"/>
    <property type="match status" value="1"/>
</dbReference>
<feature type="transmembrane region" description="Helical" evidence="7">
    <location>
        <begin position="197"/>
        <end position="217"/>
    </location>
</feature>
<evidence type="ECO:0000256" key="5">
    <source>
        <dbReference type="ARBA" id="ARBA00023136"/>
    </source>
</evidence>
<evidence type="ECO:0000256" key="3">
    <source>
        <dbReference type="ARBA" id="ARBA00022692"/>
    </source>
</evidence>
<keyword evidence="2" id="KW-1003">Cell membrane</keyword>
<organism evidence="11 12">
    <name type="scientific">Aminomonas paucivorans DSM 12260</name>
    <dbReference type="NCBI Taxonomy" id="584708"/>
    <lineage>
        <taxon>Bacteria</taxon>
        <taxon>Thermotogati</taxon>
        <taxon>Synergistota</taxon>
        <taxon>Synergistia</taxon>
        <taxon>Synergistales</taxon>
        <taxon>Synergistaceae</taxon>
        <taxon>Aminomonas</taxon>
    </lineage>
</organism>
<dbReference type="Gene3D" id="3.20.20.450">
    <property type="entry name" value="EAL domain"/>
    <property type="match status" value="1"/>
</dbReference>
<dbReference type="SMART" id="SM01049">
    <property type="entry name" value="Cache_2"/>
    <property type="match status" value="1"/>
</dbReference>
<dbReference type="InterPro" id="IPR033480">
    <property type="entry name" value="sCache_2"/>
</dbReference>
<keyword evidence="5 7" id="KW-0472">Membrane</keyword>
<dbReference type="InterPro" id="IPR043128">
    <property type="entry name" value="Rev_trsase/Diguanyl_cyclase"/>
</dbReference>
<evidence type="ECO:0000313" key="11">
    <source>
        <dbReference type="EMBL" id="EFQ22885.1"/>
    </source>
</evidence>
<dbReference type="PANTHER" id="PTHR44757">
    <property type="entry name" value="DIGUANYLATE CYCLASE DGCP"/>
    <property type="match status" value="1"/>
</dbReference>
<proteinExistence type="predicted"/>
<name>E3CZV3_9BACT</name>
<dbReference type="InterPro" id="IPR000014">
    <property type="entry name" value="PAS"/>
</dbReference>
<dbReference type="PANTHER" id="PTHR44757:SF2">
    <property type="entry name" value="BIOFILM ARCHITECTURE MAINTENANCE PROTEIN MBAA"/>
    <property type="match status" value="1"/>
</dbReference>
<evidence type="ECO:0000313" key="12">
    <source>
        <dbReference type="Proteomes" id="UP000005096"/>
    </source>
</evidence>
<dbReference type="eggNOG" id="COG5001">
    <property type="taxonomic scope" value="Bacteria"/>
</dbReference>
<dbReference type="OrthoDB" id="898at2"/>
<dbReference type="EMBL" id="CM001022">
    <property type="protein sequence ID" value="EFQ22885.1"/>
    <property type="molecule type" value="Genomic_DNA"/>
</dbReference>
<dbReference type="InterPro" id="IPR029787">
    <property type="entry name" value="Nucleotide_cyclase"/>
</dbReference>
<dbReference type="Pfam" id="PF00989">
    <property type="entry name" value="PAS"/>
    <property type="match status" value="1"/>
</dbReference>
<dbReference type="SUPFAM" id="SSF55785">
    <property type="entry name" value="PYP-like sensor domain (PAS domain)"/>
    <property type="match status" value="2"/>
</dbReference>
<dbReference type="InterPro" id="IPR001633">
    <property type="entry name" value="EAL_dom"/>
</dbReference>
<dbReference type="CDD" id="cd00130">
    <property type="entry name" value="PAS"/>
    <property type="match status" value="1"/>
</dbReference>
<keyword evidence="12" id="KW-1185">Reference proteome</keyword>
<dbReference type="Gene3D" id="3.30.450.20">
    <property type="entry name" value="PAS domain"/>
    <property type="match status" value="3"/>
</dbReference>
<dbReference type="SUPFAM" id="SSF55073">
    <property type="entry name" value="Nucleotide cyclase"/>
    <property type="match status" value="1"/>
</dbReference>
<dbReference type="Pfam" id="PF17200">
    <property type="entry name" value="sCache_2"/>
    <property type="match status" value="1"/>
</dbReference>
<evidence type="ECO:0000259" key="8">
    <source>
        <dbReference type="PROSITE" id="PS50112"/>
    </source>
</evidence>
<keyword evidence="4 7" id="KW-1133">Transmembrane helix</keyword>
<keyword evidence="6" id="KW-0175">Coiled coil</keyword>
<evidence type="ECO:0000256" key="4">
    <source>
        <dbReference type="ARBA" id="ARBA00022989"/>
    </source>
</evidence>
<dbReference type="InterPro" id="IPR035965">
    <property type="entry name" value="PAS-like_dom_sf"/>
</dbReference>
<dbReference type="Proteomes" id="UP000005096">
    <property type="component" value="Chromosome"/>
</dbReference>
<dbReference type="PROSITE" id="PS50883">
    <property type="entry name" value="EAL"/>
    <property type="match status" value="1"/>
</dbReference>
<evidence type="ECO:0000256" key="7">
    <source>
        <dbReference type="SAM" id="Phobius"/>
    </source>
</evidence>
<dbReference type="Gene3D" id="3.30.70.270">
    <property type="match status" value="1"/>
</dbReference>
<dbReference type="SUPFAM" id="SSF141868">
    <property type="entry name" value="EAL domain-like"/>
    <property type="match status" value="1"/>
</dbReference>
<dbReference type="NCBIfam" id="TIGR00229">
    <property type="entry name" value="sensory_box"/>
    <property type="match status" value="2"/>
</dbReference>
<dbReference type="AlphaFoldDB" id="E3CZV3"/>
<dbReference type="PROSITE" id="PS50112">
    <property type="entry name" value="PAS"/>
    <property type="match status" value="1"/>
</dbReference>
<dbReference type="InterPro" id="IPR035919">
    <property type="entry name" value="EAL_sf"/>
</dbReference>
<keyword evidence="3 7" id="KW-0812">Transmembrane</keyword>
<accession>E3CZV3</accession>
<dbReference type="Pfam" id="PF00563">
    <property type="entry name" value="EAL"/>
    <property type="match status" value="1"/>
</dbReference>